<dbReference type="EMBL" id="PVWQ01000003">
    <property type="protein sequence ID" value="RDW87010.1"/>
    <property type="molecule type" value="Genomic_DNA"/>
</dbReference>
<feature type="signal peptide" evidence="1">
    <location>
        <begin position="1"/>
        <end position="20"/>
    </location>
</feature>
<feature type="chain" id="PRO_5017762097" evidence="1">
    <location>
        <begin position="21"/>
        <end position="173"/>
    </location>
</feature>
<name>A0A3D8SL13_9EURO</name>
<keyword evidence="1" id="KW-0732">Signal</keyword>
<accession>A0A3D8SL13</accession>
<dbReference type="RefSeq" id="XP_026606534.1">
    <property type="nucleotide sequence ID" value="XM_026745668.1"/>
</dbReference>
<dbReference type="Proteomes" id="UP000256690">
    <property type="component" value="Unassembled WGS sequence"/>
</dbReference>
<proteinExistence type="predicted"/>
<evidence type="ECO:0000313" key="3">
    <source>
        <dbReference type="Proteomes" id="UP000256690"/>
    </source>
</evidence>
<dbReference type="AlphaFoldDB" id="A0A3D8SL13"/>
<reference evidence="2 3" key="1">
    <citation type="journal article" date="2018" name="IMA Fungus">
        <title>IMA Genome-F 9: Draft genome sequence of Annulohypoxylon stygium, Aspergillus mulundensis, Berkeleyomyces basicola (syn. Thielaviopsis basicola), Ceratocystis smalleyi, two Cercospora beticola strains, Coleophoma cylindrospora, Fusarium fracticaudum, Phialophora cf. hyalina, and Morchella septimelata.</title>
        <authorList>
            <person name="Wingfield B.D."/>
            <person name="Bills G.F."/>
            <person name="Dong Y."/>
            <person name="Huang W."/>
            <person name="Nel W.J."/>
            <person name="Swalarsk-Parry B.S."/>
            <person name="Vaghefi N."/>
            <person name="Wilken P.M."/>
            <person name="An Z."/>
            <person name="de Beer Z.W."/>
            <person name="De Vos L."/>
            <person name="Chen L."/>
            <person name="Duong T.A."/>
            <person name="Gao Y."/>
            <person name="Hammerbacher A."/>
            <person name="Kikkert J.R."/>
            <person name="Li Y."/>
            <person name="Li H."/>
            <person name="Li K."/>
            <person name="Li Q."/>
            <person name="Liu X."/>
            <person name="Ma X."/>
            <person name="Naidoo K."/>
            <person name="Pethybridge S.J."/>
            <person name="Sun J."/>
            <person name="Steenkamp E.T."/>
            <person name="van der Nest M.A."/>
            <person name="van Wyk S."/>
            <person name="Wingfield M.J."/>
            <person name="Xiong C."/>
            <person name="Yue Q."/>
            <person name="Zhang X."/>
        </authorList>
    </citation>
    <scope>NUCLEOTIDE SEQUENCE [LARGE SCALE GENOMIC DNA]</scope>
    <source>
        <strain evidence="2 3">DSM 5745</strain>
    </source>
</reference>
<comment type="caution">
    <text evidence="2">The sequence shown here is derived from an EMBL/GenBank/DDBJ whole genome shotgun (WGS) entry which is preliminary data.</text>
</comment>
<sequence length="173" mass="18152">MRPSLLPTALAASLAPMCLAQFPITAISNGSTGFIYPDNDYLCIGNARGEVALVNAPLRCASFTADENGCLTALIEPWEPEFGSHAVVVDPDAPHRLRYADGCASGAGWAAFGDESSLDGVVYAGLVWFTEQGGERRVAYGPSWSVVNENGAQFLQGDPVDGEAGVTLELRGS</sequence>
<evidence type="ECO:0000256" key="1">
    <source>
        <dbReference type="SAM" id="SignalP"/>
    </source>
</evidence>
<protein>
    <submittedName>
        <fullName evidence="2">Uncharacterized protein</fullName>
    </submittedName>
</protein>
<dbReference type="GeneID" id="38114022"/>
<organism evidence="2 3">
    <name type="scientific">Aspergillus mulundensis</name>
    <dbReference type="NCBI Taxonomy" id="1810919"/>
    <lineage>
        <taxon>Eukaryota</taxon>
        <taxon>Fungi</taxon>
        <taxon>Dikarya</taxon>
        <taxon>Ascomycota</taxon>
        <taxon>Pezizomycotina</taxon>
        <taxon>Eurotiomycetes</taxon>
        <taxon>Eurotiomycetidae</taxon>
        <taxon>Eurotiales</taxon>
        <taxon>Aspergillaceae</taxon>
        <taxon>Aspergillus</taxon>
        <taxon>Aspergillus subgen. Nidulantes</taxon>
    </lineage>
</organism>
<gene>
    <name evidence="2" type="ORF">DSM5745_03652</name>
</gene>
<evidence type="ECO:0000313" key="2">
    <source>
        <dbReference type="EMBL" id="RDW87010.1"/>
    </source>
</evidence>
<keyword evidence="3" id="KW-1185">Reference proteome</keyword>